<feature type="transmembrane region" description="Helical" evidence="5">
    <location>
        <begin position="76"/>
        <end position="98"/>
    </location>
</feature>
<evidence type="ECO:0000256" key="1">
    <source>
        <dbReference type="ARBA" id="ARBA00004370"/>
    </source>
</evidence>
<feature type="transmembrane region" description="Helical" evidence="5">
    <location>
        <begin position="380"/>
        <end position="399"/>
    </location>
</feature>
<dbReference type="PANTHER" id="PTHR46273">
    <property type="entry name" value="MYOSUPPRESSIN RECEPTOR 1, ISOFORM B-RELATED"/>
    <property type="match status" value="1"/>
</dbReference>
<feature type="transmembrane region" description="Helical" evidence="5">
    <location>
        <begin position="161"/>
        <end position="183"/>
    </location>
</feature>
<evidence type="ECO:0000256" key="5">
    <source>
        <dbReference type="SAM" id="Phobius"/>
    </source>
</evidence>
<feature type="domain" description="G-protein coupled receptors family 1 profile" evidence="6">
    <location>
        <begin position="56"/>
        <end position="341"/>
    </location>
</feature>
<sequence length="572" mass="65431">MGEDNGVMCQDEGGTLFDPQDPAVSGLIDALEQFQSFYTYFHRYACLFICIIGVFSNAIHIAVLSRPRMRRCAVNSVLTAVAFCDVITMTSYSIYLMRFRFYETDHGYSYIWLVFLKFHVWSSMTLHAITLYMGGVLAFIRWQALGNIHSKWLQPKNSWQVFGVVSVAMSIVCLPTLVLHKIYEIDSPEVETSTVSEVLRLSGQSLPKEVRYSLNFSTYSCAFFKFNLWMLAVVLKAIPCALLLWFTLALVLKLRQTDEKRNYLYSKSFRKHVKKTTVPDRTTYMLIIMLVVFLVTELPQGFLALLNGLYTGDVNIYIYKNLSELLDFLSLINCSVDFLLYCVMSSRYRQTFGHMLIRVESWLRNHGERRRLAHMVRKSHCGYGFFLIIAFLLTLASVFTPGWRSYKDKQNVFEDIFLWNNFSGHGAPDIGLISRYCGNGVREVNQYDCKAYGRFQLPFEKTTLAFMIIAIILEIVSLGCFVGLFSPRARLGMPAFSVTGLAFLSLFVAIVVYGVRMQYKVMYLQSTSYELLANVYLGYSYWIAVIAAIFLLISCSLSGTLIGATENTEHLH</sequence>
<accession>A0AAE9EHN8</accession>
<feature type="transmembrane region" description="Helical" evidence="5">
    <location>
        <begin position="118"/>
        <end position="140"/>
    </location>
</feature>
<feature type="transmembrane region" description="Helical" evidence="5">
    <location>
        <begin position="539"/>
        <end position="564"/>
    </location>
</feature>
<reference evidence="7 8" key="1">
    <citation type="submission" date="2022-04" db="EMBL/GenBank/DDBJ databases">
        <title>Chromosome-level reference genomes for two strains of Caenorhabditis briggsae: an improved platform for comparative genomics.</title>
        <authorList>
            <person name="Stevens L."/>
            <person name="Andersen E."/>
        </authorList>
    </citation>
    <scope>NUCLEOTIDE SEQUENCE [LARGE SCALE GENOMIC DNA]</scope>
    <source>
        <strain evidence="7">VX34</strain>
        <tissue evidence="7">Whole-organism</tissue>
    </source>
</reference>
<dbReference type="GO" id="GO:0008528">
    <property type="term" value="F:G protein-coupled peptide receptor activity"/>
    <property type="evidence" value="ECO:0007669"/>
    <property type="project" value="InterPro"/>
</dbReference>
<dbReference type="Gene3D" id="1.20.140.150">
    <property type="match status" value="1"/>
</dbReference>
<feature type="transmembrane region" description="Helical" evidence="5">
    <location>
        <begin position="41"/>
        <end position="64"/>
    </location>
</feature>
<dbReference type="Proteomes" id="UP000829354">
    <property type="component" value="Chromosome II"/>
</dbReference>
<dbReference type="AlphaFoldDB" id="A0AAE9EHN8"/>
<feature type="transmembrane region" description="Helical" evidence="5">
    <location>
        <begin position="464"/>
        <end position="486"/>
    </location>
</feature>
<keyword evidence="4 5" id="KW-0472">Membrane</keyword>
<dbReference type="PANTHER" id="PTHR46273:SF3">
    <property type="entry name" value="G-PROTEIN COUPLED RECEPTORS FAMILY 1 PROFILE DOMAIN-CONTAINING PROTEIN"/>
    <property type="match status" value="1"/>
</dbReference>
<evidence type="ECO:0000256" key="2">
    <source>
        <dbReference type="ARBA" id="ARBA00022692"/>
    </source>
</evidence>
<feature type="transmembrane region" description="Helical" evidence="5">
    <location>
        <begin position="325"/>
        <end position="344"/>
    </location>
</feature>
<keyword evidence="2 5" id="KW-0812">Transmembrane</keyword>
<dbReference type="Pfam" id="PF06653">
    <property type="entry name" value="Claudin_3"/>
    <property type="match status" value="1"/>
</dbReference>
<dbReference type="PROSITE" id="PS50262">
    <property type="entry name" value="G_PROTEIN_RECEP_F1_2"/>
    <property type="match status" value="1"/>
</dbReference>
<organism evidence="7 8">
    <name type="scientific">Caenorhabditis briggsae</name>
    <dbReference type="NCBI Taxonomy" id="6238"/>
    <lineage>
        <taxon>Eukaryota</taxon>
        <taxon>Metazoa</taxon>
        <taxon>Ecdysozoa</taxon>
        <taxon>Nematoda</taxon>
        <taxon>Chromadorea</taxon>
        <taxon>Rhabditida</taxon>
        <taxon>Rhabditina</taxon>
        <taxon>Rhabditomorpha</taxon>
        <taxon>Rhabditoidea</taxon>
        <taxon>Rhabditidae</taxon>
        <taxon>Peloderinae</taxon>
        <taxon>Caenorhabditis</taxon>
    </lineage>
</organism>
<evidence type="ECO:0000313" key="7">
    <source>
        <dbReference type="EMBL" id="UMM20987.1"/>
    </source>
</evidence>
<dbReference type="InterPro" id="IPR019427">
    <property type="entry name" value="7TM_GPCR_serpentine_rcpt_Srw"/>
</dbReference>
<feature type="transmembrane region" description="Helical" evidence="5">
    <location>
        <begin position="284"/>
        <end position="305"/>
    </location>
</feature>
<dbReference type="CDD" id="cd14978">
    <property type="entry name" value="7tmA_FMRFamide_R-like"/>
    <property type="match status" value="1"/>
</dbReference>
<gene>
    <name evidence="7" type="ORF">L5515_016031</name>
</gene>
<comment type="subcellular location">
    <subcellularLocation>
        <location evidence="1">Membrane</location>
    </subcellularLocation>
</comment>
<dbReference type="SUPFAM" id="SSF81321">
    <property type="entry name" value="Family A G protein-coupled receptor-like"/>
    <property type="match status" value="1"/>
</dbReference>
<evidence type="ECO:0000259" key="6">
    <source>
        <dbReference type="PROSITE" id="PS50262"/>
    </source>
</evidence>
<protein>
    <recommendedName>
        <fullName evidence="6">G-protein coupled receptors family 1 profile domain-containing protein</fullName>
    </recommendedName>
</protein>
<evidence type="ECO:0000313" key="8">
    <source>
        <dbReference type="Proteomes" id="UP000829354"/>
    </source>
</evidence>
<dbReference type="GO" id="GO:0016020">
    <property type="term" value="C:membrane"/>
    <property type="evidence" value="ECO:0007669"/>
    <property type="project" value="UniProtKB-SubCell"/>
</dbReference>
<dbReference type="InterPro" id="IPR017452">
    <property type="entry name" value="GPCR_Rhodpsn_7TM"/>
</dbReference>
<dbReference type="Gene3D" id="1.20.1070.10">
    <property type="entry name" value="Rhodopsin 7-helix transmembrane proteins"/>
    <property type="match status" value="1"/>
</dbReference>
<feature type="transmembrane region" description="Helical" evidence="5">
    <location>
        <begin position="228"/>
        <end position="252"/>
    </location>
</feature>
<dbReference type="InterPro" id="IPR009545">
    <property type="entry name" value="Claudin-like"/>
</dbReference>
<dbReference type="InterPro" id="IPR053219">
    <property type="entry name" value="GPCR_Dmsr-1"/>
</dbReference>
<keyword evidence="3 5" id="KW-1133">Transmembrane helix</keyword>
<keyword evidence="8" id="KW-1185">Reference proteome</keyword>
<feature type="transmembrane region" description="Helical" evidence="5">
    <location>
        <begin position="498"/>
        <end position="519"/>
    </location>
</feature>
<proteinExistence type="predicted"/>
<dbReference type="Pfam" id="PF10324">
    <property type="entry name" value="7TM_GPCR_Srw"/>
    <property type="match status" value="1"/>
</dbReference>
<dbReference type="EMBL" id="CP092621">
    <property type="protein sequence ID" value="UMM20987.1"/>
    <property type="molecule type" value="Genomic_DNA"/>
</dbReference>
<evidence type="ECO:0000256" key="4">
    <source>
        <dbReference type="ARBA" id="ARBA00023136"/>
    </source>
</evidence>
<name>A0AAE9EHN8_CAEBR</name>
<evidence type="ECO:0000256" key="3">
    <source>
        <dbReference type="ARBA" id="ARBA00022989"/>
    </source>
</evidence>